<accession>A0A0A9G145</accession>
<dbReference type="EMBL" id="GBRH01183538">
    <property type="protein sequence ID" value="JAE14358.1"/>
    <property type="molecule type" value="Transcribed_RNA"/>
</dbReference>
<reference evidence="1" key="1">
    <citation type="submission" date="2014-09" db="EMBL/GenBank/DDBJ databases">
        <authorList>
            <person name="Magalhaes I.L.F."/>
            <person name="Oliveira U."/>
            <person name="Santos F.R."/>
            <person name="Vidigal T.H.D.A."/>
            <person name="Brescovit A.D."/>
            <person name="Santos A.J."/>
        </authorList>
    </citation>
    <scope>NUCLEOTIDE SEQUENCE</scope>
    <source>
        <tissue evidence="1">Shoot tissue taken approximately 20 cm above the soil surface</tissue>
    </source>
</reference>
<proteinExistence type="predicted"/>
<protein>
    <submittedName>
        <fullName evidence="1">Uncharacterized protein</fullName>
    </submittedName>
</protein>
<sequence>MNIYSKDITSLFLKTLNRINHMGNFQVGNNVQEETW</sequence>
<reference evidence="1" key="2">
    <citation type="journal article" date="2015" name="Data Brief">
        <title>Shoot transcriptome of the giant reed, Arundo donax.</title>
        <authorList>
            <person name="Barrero R.A."/>
            <person name="Guerrero F.D."/>
            <person name="Moolhuijzen P."/>
            <person name="Goolsby J.A."/>
            <person name="Tidwell J."/>
            <person name="Bellgard S.E."/>
            <person name="Bellgard M.I."/>
        </authorList>
    </citation>
    <scope>NUCLEOTIDE SEQUENCE</scope>
    <source>
        <tissue evidence="1">Shoot tissue taken approximately 20 cm above the soil surface</tissue>
    </source>
</reference>
<evidence type="ECO:0000313" key="1">
    <source>
        <dbReference type="EMBL" id="JAE14358.1"/>
    </source>
</evidence>
<dbReference type="AlphaFoldDB" id="A0A0A9G145"/>
<name>A0A0A9G145_ARUDO</name>
<organism evidence="1">
    <name type="scientific">Arundo donax</name>
    <name type="common">Giant reed</name>
    <name type="synonym">Donax arundinaceus</name>
    <dbReference type="NCBI Taxonomy" id="35708"/>
    <lineage>
        <taxon>Eukaryota</taxon>
        <taxon>Viridiplantae</taxon>
        <taxon>Streptophyta</taxon>
        <taxon>Embryophyta</taxon>
        <taxon>Tracheophyta</taxon>
        <taxon>Spermatophyta</taxon>
        <taxon>Magnoliopsida</taxon>
        <taxon>Liliopsida</taxon>
        <taxon>Poales</taxon>
        <taxon>Poaceae</taxon>
        <taxon>PACMAD clade</taxon>
        <taxon>Arundinoideae</taxon>
        <taxon>Arundineae</taxon>
        <taxon>Arundo</taxon>
    </lineage>
</organism>